<evidence type="ECO:0000313" key="3">
    <source>
        <dbReference type="Proteomes" id="UP000644192"/>
    </source>
</evidence>
<sequence>MMVLKFGKYLTLFSYNGMPVYVGDQCITRRSMVWWWPINWIAVFIGAPIVIWRLWCLSRRRKSNG</sequence>
<dbReference type="RefSeq" id="WP_031684011.1">
    <property type="nucleotide sequence ID" value="NZ_JBIDIV010000044.1"/>
</dbReference>
<proteinExistence type="predicted"/>
<name>A0A6B1YJ48_PSEAI</name>
<keyword evidence="1" id="KW-0472">Membrane</keyword>
<dbReference type="Proteomes" id="UP000644192">
    <property type="component" value="Unassembled WGS sequence"/>
</dbReference>
<evidence type="ECO:0000256" key="1">
    <source>
        <dbReference type="SAM" id="Phobius"/>
    </source>
</evidence>
<accession>A0A6B1YJ48</accession>
<evidence type="ECO:0008006" key="4">
    <source>
        <dbReference type="Google" id="ProtNLM"/>
    </source>
</evidence>
<protein>
    <recommendedName>
        <fullName evidence="4">Transmembrane protein</fullName>
    </recommendedName>
</protein>
<gene>
    <name evidence="2" type="ORF">GUL26_36955</name>
</gene>
<keyword evidence="1" id="KW-1133">Transmembrane helix</keyword>
<feature type="transmembrane region" description="Helical" evidence="1">
    <location>
        <begin position="34"/>
        <end position="55"/>
    </location>
</feature>
<comment type="caution">
    <text evidence="2">The sequence shown here is derived from an EMBL/GenBank/DDBJ whole genome shotgun (WGS) entry which is preliminary data.</text>
</comment>
<evidence type="ECO:0000313" key="2">
    <source>
        <dbReference type="EMBL" id="MZZ17839.1"/>
    </source>
</evidence>
<dbReference type="EMBL" id="WXZT01000066">
    <property type="protein sequence ID" value="MZZ17839.1"/>
    <property type="molecule type" value="Genomic_DNA"/>
</dbReference>
<organism evidence="2 3">
    <name type="scientific">Pseudomonas aeruginosa</name>
    <dbReference type="NCBI Taxonomy" id="287"/>
    <lineage>
        <taxon>Bacteria</taxon>
        <taxon>Pseudomonadati</taxon>
        <taxon>Pseudomonadota</taxon>
        <taxon>Gammaproteobacteria</taxon>
        <taxon>Pseudomonadales</taxon>
        <taxon>Pseudomonadaceae</taxon>
        <taxon>Pseudomonas</taxon>
    </lineage>
</organism>
<dbReference type="AlphaFoldDB" id="A0A6B1YJ48"/>
<reference evidence="2" key="1">
    <citation type="submission" date="2020-01" db="EMBL/GenBank/DDBJ databases">
        <title>Bacteria Cultured from War Wounds Associated with the Conflict in Eastern Ukraine.</title>
        <authorList>
            <person name="Snesrud E."/>
            <person name="Galac M.R."/>
            <person name="Mc Gann P."/>
            <person name="Valentine K."/>
            <person name="Viacheslav K."/>
        </authorList>
    </citation>
    <scope>NUCLEOTIDE SEQUENCE</scope>
    <source>
        <strain evidence="2">VNMU148</strain>
    </source>
</reference>
<keyword evidence="1" id="KW-0812">Transmembrane</keyword>